<dbReference type="PANTHER" id="PTHR30435">
    <property type="entry name" value="FLAGELLAR PROTEIN"/>
    <property type="match status" value="1"/>
</dbReference>
<dbReference type="EMBL" id="QXJM01000039">
    <property type="protein sequence ID" value="RIE02019.1"/>
    <property type="molecule type" value="Genomic_DNA"/>
</dbReference>
<accession>A0A398CLF4</accession>
<gene>
    <name evidence="5" type="ORF">D3H35_14735</name>
</gene>
<organism evidence="5 6">
    <name type="scientific">Cohnella faecalis</name>
    <dbReference type="NCBI Taxonomy" id="2315694"/>
    <lineage>
        <taxon>Bacteria</taxon>
        <taxon>Bacillati</taxon>
        <taxon>Bacillota</taxon>
        <taxon>Bacilli</taxon>
        <taxon>Bacillales</taxon>
        <taxon>Paenibacillaceae</taxon>
        <taxon>Cohnella</taxon>
    </lineage>
</organism>
<evidence type="ECO:0000313" key="5">
    <source>
        <dbReference type="EMBL" id="RIE02019.1"/>
    </source>
</evidence>
<sequence length="292" mass="31380">MLRGLYTASSAMVAQQRRHDAVTNNIANLNTPGYKESGAVTRSFPDMLISALGGDIGSDNKVGKLSTGVFAEENLLRMSQGDLQETYRPSDMAIVSDILVDGVAFDASGKYVDPESGEVTYQPQAFFTVEGANGEPLYTRDGSFKTAVDGTLVTSSGNPVLGADGQPIVVTGAWEQVSITADGRLVSTATGLPLAGEPRLMLTRVDNPNLLVRQGDGTFQYKGEAGDIRQVDPADVNTRVQIRQGFLERSNVDSAQSMVDIMSALRSYEANQKVIQFYDRSLDKAVNEIGRV</sequence>
<name>A0A398CLF4_9BACL</name>
<evidence type="ECO:0000313" key="6">
    <source>
        <dbReference type="Proteomes" id="UP000266340"/>
    </source>
</evidence>
<evidence type="ECO:0000259" key="2">
    <source>
        <dbReference type="Pfam" id="PF00460"/>
    </source>
</evidence>
<dbReference type="Pfam" id="PF22692">
    <property type="entry name" value="LlgE_F_G_D1"/>
    <property type="match status" value="1"/>
</dbReference>
<dbReference type="PANTHER" id="PTHR30435:SF19">
    <property type="entry name" value="FLAGELLAR BASAL-BODY ROD PROTEIN FLGG"/>
    <property type="match status" value="1"/>
</dbReference>
<feature type="domain" description="Flagellar hook protein FlgE/F/G-like D1" evidence="4">
    <location>
        <begin position="124"/>
        <end position="184"/>
    </location>
</feature>
<feature type="domain" description="Flagellar basal-body/hook protein C-terminal" evidence="3">
    <location>
        <begin position="243"/>
        <end position="287"/>
    </location>
</feature>
<reference evidence="5 6" key="1">
    <citation type="submission" date="2018-09" db="EMBL/GenBank/DDBJ databases">
        <title>Cohnella cavernae sp. nov., isolated from a karst cave.</title>
        <authorList>
            <person name="Zhu H."/>
        </authorList>
    </citation>
    <scope>NUCLEOTIDE SEQUENCE [LARGE SCALE GENOMIC DNA]</scope>
    <source>
        <strain evidence="5 6">K2E09-144</strain>
    </source>
</reference>
<comment type="similarity">
    <text evidence="1">Belongs to the flagella basal body rod proteins family.</text>
</comment>
<comment type="caution">
    <text evidence="5">The sequence shown here is derived from an EMBL/GenBank/DDBJ whole genome shotgun (WGS) entry which is preliminary data.</text>
</comment>
<dbReference type="Pfam" id="PF06429">
    <property type="entry name" value="Flg_bbr_C"/>
    <property type="match status" value="1"/>
</dbReference>
<proteinExistence type="inferred from homology"/>
<protein>
    <submittedName>
        <fullName evidence="5">Flagellar hook-basal body protein</fullName>
    </submittedName>
</protein>
<dbReference type="RefSeq" id="WP_119150061.1">
    <property type="nucleotide sequence ID" value="NZ_JBHSOV010000009.1"/>
</dbReference>
<dbReference type="Proteomes" id="UP000266340">
    <property type="component" value="Unassembled WGS sequence"/>
</dbReference>
<dbReference type="InterPro" id="IPR019776">
    <property type="entry name" value="Flagellar_basal_body_rod_CS"/>
</dbReference>
<dbReference type="Pfam" id="PF00460">
    <property type="entry name" value="Flg_bb_rod"/>
    <property type="match status" value="1"/>
</dbReference>
<dbReference type="GO" id="GO:0071978">
    <property type="term" value="P:bacterial-type flagellum-dependent swarming motility"/>
    <property type="evidence" value="ECO:0007669"/>
    <property type="project" value="TreeGrafter"/>
</dbReference>
<keyword evidence="5" id="KW-0282">Flagellum</keyword>
<keyword evidence="6" id="KW-1185">Reference proteome</keyword>
<dbReference type="PROSITE" id="PS00588">
    <property type="entry name" value="FLAGELLA_BB_ROD"/>
    <property type="match status" value="1"/>
</dbReference>
<dbReference type="InterPro" id="IPR010930">
    <property type="entry name" value="Flg_bb/hook_C_dom"/>
</dbReference>
<dbReference type="InterPro" id="IPR037925">
    <property type="entry name" value="FlgE/F/G-like"/>
</dbReference>
<keyword evidence="5" id="KW-0969">Cilium</keyword>
<evidence type="ECO:0000259" key="4">
    <source>
        <dbReference type="Pfam" id="PF22692"/>
    </source>
</evidence>
<dbReference type="GO" id="GO:0009288">
    <property type="term" value="C:bacterial-type flagellum"/>
    <property type="evidence" value="ECO:0007669"/>
    <property type="project" value="TreeGrafter"/>
</dbReference>
<evidence type="ECO:0000259" key="3">
    <source>
        <dbReference type="Pfam" id="PF06429"/>
    </source>
</evidence>
<evidence type="ECO:0000256" key="1">
    <source>
        <dbReference type="ARBA" id="ARBA00009677"/>
    </source>
</evidence>
<dbReference type="InterPro" id="IPR001444">
    <property type="entry name" value="Flag_bb_rod_N"/>
</dbReference>
<dbReference type="InterPro" id="IPR053967">
    <property type="entry name" value="LlgE_F_G-like_D1"/>
</dbReference>
<dbReference type="AlphaFoldDB" id="A0A398CLF4"/>
<dbReference type="OrthoDB" id="9800375at2"/>
<keyword evidence="5" id="KW-0966">Cell projection</keyword>
<feature type="domain" description="Flagellar basal body rod protein N-terminal" evidence="2">
    <location>
        <begin position="5"/>
        <end position="35"/>
    </location>
</feature>
<dbReference type="SUPFAM" id="SSF117143">
    <property type="entry name" value="Flagellar hook protein flgE"/>
    <property type="match status" value="1"/>
</dbReference>